<dbReference type="GO" id="GO:0004497">
    <property type="term" value="F:monooxygenase activity"/>
    <property type="evidence" value="ECO:0007669"/>
    <property type="project" value="UniProtKB-KW"/>
</dbReference>
<comment type="subcellular location">
    <subcellularLocation>
        <location evidence="1">Membrane</location>
    </subcellularLocation>
</comment>
<dbReference type="Pfam" id="PF00067">
    <property type="entry name" value="p450"/>
    <property type="match status" value="1"/>
</dbReference>
<evidence type="ECO:0000256" key="4">
    <source>
        <dbReference type="ARBA" id="ARBA00022692"/>
    </source>
</evidence>
<name>A0A9Q0KJC9_9MAGN</name>
<dbReference type="EMBL" id="JAMYWD010000005">
    <property type="protein sequence ID" value="KAJ4971301.1"/>
    <property type="molecule type" value="Genomic_DNA"/>
</dbReference>
<proteinExistence type="inferred from homology"/>
<evidence type="ECO:0000256" key="2">
    <source>
        <dbReference type="ARBA" id="ARBA00010617"/>
    </source>
</evidence>
<evidence type="ECO:0000256" key="8">
    <source>
        <dbReference type="ARBA" id="ARBA00023004"/>
    </source>
</evidence>
<evidence type="ECO:0008006" key="14">
    <source>
        <dbReference type="Google" id="ProtNLM"/>
    </source>
</evidence>
<comment type="caution">
    <text evidence="12">The sequence shown here is derived from an EMBL/GenBank/DDBJ whole genome shotgun (WGS) entry which is preliminary data.</text>
</comment>
<accession>A0A9Q0KJC9</accession>
<evidence type="ECO:0000256" key="6">
    <source>
        <dbReference type="ARBA" id="ARBA00022989"/>
    </source>
</evidence>
<reference evidence="12" key="1">
    <citation type="journal article" date="2023" name="Plant J.">
        <title>The genome of the king protea, Protea cynaroides.</title>
        <authorList>
            <person name="Chang J."/>
            <person name="Duong T.A."/>
            <person name="Schoeman C."/>
            <person name="Ma X."/>
            <person name="Roodt D."/>
            <person name="Barker N."/>
            <person name="Li Z."/>
            <person name="Van de Peer Y."/>
            <person name="Mizrachi E."/>
        </authorList>
    </citation>
    <scope>NUCLEOTIDE SEQUENCE</scope>
    <source>
        <tissue evidence="12">Young leaves</tissue>
    </source>
</reference>
<sequence length="311" mass="36101">MRVVDSIWWRPKRLEKQLKQQGIKGTPYKLLHGDMKEHARSITEAWSKPMSLNHQIPPRILPFVHETVQKYEKKGMIPAFSTSCSNLIEQWRKMVVPQGSCELDVWPELQNFSSDAIAWAGFRSNYEEGKRVFELQKEQRLSWLLKPIKAYIFQASAMHPNWQEKAKQEVLQVCGRGKPDLKAMKHLKIWYTSKATKLREISLPTGVELYFPFLLVHHDSKIWSNDADEFKLERFARGVSKASKDQTALYPFGWRPRFCLGQSFAHMEAKMDSAMILQNFSFQLSPTYSHAPHTIVTLQPQHGAKIILHLG</sequence>
<dbReference type="Proteomes" id="UP001141806">
    <property type="component" value="Unassembled WGS sequence"/>
</dbReference>
<evidence type="ECO:0000313" key="13">
    <source>
        <dbReference type="Proteomes" id="UP001141806"/>
    </source>
</evidence>
<evidence type="ECO:0000256" key="3">
    <source>
        <dbReference type="ARBA" id="ARBA00022617"/>
    </source>
</evidence>
<evidence type="ECO:0000256" key="10">
    <source>
        <dbReference type="ARBA" id="ARBA00023136"/>
    </source>
</evidence>
<dbReference type="PANTHER" id="PTHR24282">
    <property type="entry name" value="CYTOCHROME P450 FAMILY MEMBER"/>
    <property type="match status" value="1"/>
</dbReference>
<dbReference type="GO" id="GO:0020037">
    <property type="term" value="F:heme binding"/>
    <property type="evidence" value="ECO:0007669"/>
    <property type="project" value="InterPro"/>
</dbReference>
<organism evidence="12 13">
    <name type="scientific">Protea cynaroides</name>
    <dbReference type="NCBI Taxonomy" id="273540"/>
    <lineage>
        <taxon>Eukaryota</taxon>
        <taxon>Viridiplantae</taxon>
        <taxon>Streptophyta</taxon>
        <taxon>Embryophyta</taxon>
        <taxon>Tracheophyta</taxon>
        <taxon>Spermatophyta</taxon>
        <taxon>Magnoliopsida</taxon>
        <taxon>Proteales</taxon>
        <taxon>Proteaceae</taxon>
        <taxon>Protea</taxon>
    </lineage>
</organism>
<evidence type="ECO:0000256" key="5">
    <source>
        <dbReference type="ARBA" id="ARBA00022723"/>
    </source>
</evidence>
<dbReference type="Gene3D" id="1.10.630.10">
    <property type="entry name" value="Cytochrome P450"/>
    <property type="match status" value="1"/>
</dbReference>
<keyword evidence="10" id="KW-0472">Membrane</keyword>
<keyword evidence="6" id="KW-1133">Transmembrane helix</keyword>
<dbReference type="PANTHER" id="PTHR24282:SF148">
    <property type="entry name" value="CYTOCHROME P450 72A15-LIKE"/>
    <property type="match status" value="1"/>
</dbReference>
<dbReference type="InterPro" id="IPR050665">
    <property type="entry name" value="Cytochrome_P450_Monooxygen"/>
</dbReference>
<comment type="cofactor">
    <cofactor evidence="11">
        <name>heme</name>
        <dbReference type="ChEBI" id="CHEBI:30413"/>
    </cofactor>
</comment>
<dbReference type="PRINTS" id="PR00463">
    <property type="entry name" value="EP450I"/>
</dbReference>
<comment type="similarity">
    <text evidence="2">Belongs to the cytochrome P450 family.</text>
</comment>
<dbReference type="SUPFAM" id="SSF48264">
    <property type="entry name" value="Cytochrome P450"/>
    <property type="match status" value="1"/>
</dbReference>
<keyword evidence="5 11" id="KW-0479">Metal-binding</keyword>
<dbReference type="InterPro" id="IPR002401">
    <property type="entry name" value="Cyt_P450_E_grp-I"/>
</dbReference>
<dbReference type="AlphaFoldDB" id="A0A9Q0KJC9"/>
<dbReference type="InterPro" id="IPR001128">
    <property type="entry name" value="Cyt_P450"/>
</dbReference>
<evidence type="ECO:0000256" key="7">
    <source>
        <dbReference type="ARBA" id="ARBA00023002"/>
    </source>
</evidence>
<dbReference type="GO" id="GO:0016705">
    <property type="term" value="F:oxidoreductase activity, acting on paired donors, with incorporation or reduction of molecular oxygen"/>
    <property type="evidence" value="ECO:0007669"/>
    <property type="project" value="InterPro"/>
</dbReference>
<dbReference type="GO" id="GO:0005506">
    <property type="term" value="F:iron ion binding"/>
    <property type="evidence" value="ECO:0007669"/>
    <property type="project" value="InterPro"/>
</dbReference>
<keyword evidence="4" id="KW-0812">Transmembrane</keyword>
<keyword evidence="13" id="KW-1185">Reference proteome</keyword>
<keyword evidence="7" id="KW-0560">Oxidoreductase</keyword>
<evidence type="ECO:0000256" key="11">
    <source>
        <dbReference type="PIRSR" id="PIRSR602401-1"/>
    </source>
</evidence>
<keyword evidence="9" id="KW-0503">Monooxygenase</keyword>
<evidence type="ECO:0000256" key="9">
    <source>
        <dbReference type="ARBA" id="ARBA00023033"/>
    </source>
</evidence>
<dbReference type="InterPro" id="IPR036396">
    <property type="entry name" value="Cyt_P450_sf"/>
</dbReference>
<dbReference type="OrthoDB" id="1470350at2759"/>
<dbReference type="GO" id="GO:0016020">
    <property type="term" value="C:membrane"/>
    <property type="evidence" value="ECO:0007669"/>
    <property type="project" value="UniProtKB-SubCell"/>
</dbReference>
<gene>
    <name evidence="12" type="ORF">NE237_004400</name>
</gene>
<keyword evidence="8 11" id="KW-0408">Iron</keyword>
<evidence type="ECO:0000256" key="1">
    <source>
        <dbReference type="ARBA" id="ARBA00004370"/>
    </source>
</evidence>
<keyword evidence="3 11" id="KW-0349">Heme</keyword>
<protein>
    <recommendedName>
        <fullName evidence="14">Cytochrome P450</fullName>
    </recommendedName>
</protein>
<feature type="binding site" description="axial binding residue" evidence="11">
    <location>
        <position position="259"/>
    </location>
    <ligand>
        <name>heme</name>
        <dbReference type="ChEBI" id="CHEBI:30413"/>
    </ligand>
    <ligandPart>
        <name>Fe</name>
        <dbReference type="ChEBI" id="CHEBI:18248"/>
    </ligandPart>
</feature>
<evidence type="ECO:0000313" key="12">
    <source>
        <dbReference type="EMBL" id="KAJ4971301.1"/>
    </source>
</evidence>